<reference evidence="4 5" key="1">
    <citation type="submission" date="2016-10" db="EMBL/GenBank/DDBJ databases">
        <authorList>
            <person name="de Groot N.N."/>
        </authorList>
    </citation>
    <scope>NUCLEOTIDE SEQUENCE [LARGE SCALE GENOMIC DNA]</scope>
    <source>
        <strain evidence="4 5">DSM 23609</strain>
    </source>
</reference>
<proteinExistence type="predicted"/>
<dbReference type="Pfam" id="PF25800">
    <property type="entry name" value="FimV_N"/>
    <property type="match status" value="1"/>
</dbReference>
<feature type="compositionally biased region" description="Low complexity" evidence="1">
    <location>
        <begin position="340"/>
        <end position="350"/>
    </location>
</feature>
<feature type="region of interest" description="Disordered" evidence="1">
    <location>
        <begin position="330"/>
        <end position="350"/>
    </location>
</feature>
<feature type="chain" id="PRO_5011606548" description="FimV N-terminal domain-containing protein" evidence="2">
    <location>
        <begin position="32"/>
        <end position="522"/>
    </location>
</feature>
<organism evidence="4 5">
    <name type="scientific">Fontimonas thermophila</name>
    <dbReference type="NCBI Taxonomy" id="1076937"/>
    <lineage>
        <taxon>Bacteria</taxon>
        <taxon>Pseudomonadati</taxon>
        <taxon>Pseudomonadota</taxon>
        <taxon>Gammaproteobacteria</taxon>
        <taxon>Nevskiales</taxon>
        <taxon>Nevskiaceae</taxon>
        <taxon>Fontimonas</taxon>
    </lineage>
</organism>
<evidence type="ECO:0000256" key="2">
    <source>
        <dbReference type="SAM" id="SignalP"/>
    </source>
</evidence>
<dbReference type="EMBL" id="FOOC01000002">
    <property type="protein sequence ID" value="SFF30457.1"/>
    <property type="molecule type" value="Genomic_DNA"/>
</dbReference>
<keyword evidence="2" id="KW-0732">Signal</keyword>
<feature type="domain" description="FimV N-terminal" evidence="3">
    <location>
        <begin position="32"/>
        <end position="138"/>
    </location>
</feature>
<feature type="compositionally biased region" description="Low complexity" evidence="1">
    <location>
        <begin position="151"/>
        <end position="184"/>
    </location>
</feature>
<feature type="region of interest" description="Disordered" evidence="1">
    <location>
        <begin position="421"/>
        <end position="458"/>
    </location>
</feature>
<feature type="compositionally biased region" description="Low complexity" evidence="1">
    <location>
        <begin position="421"/>
        <end position="438"/>
    </location>
</feature>
<keyword evidence="5" id="KW-1185">Reference proteome</keyword>
<name>A0A1I2HNQ8_9GAMM</name>
<protein>
    <recommendedName>
        <fullName evidence="3">FimV N-terminal domain-containing protein</fullName>
    </recommendedName>
</protein>
<gene>
    <name evidence="4" type="ORF">SAMN04488120_10241</name>
</gene>
<feature type="signal peptide" evidence="2">
    <location>
        <begin position="1"/>
        <end position="31"/>
    </location>
</feature>
<dbReference type="Proteomes" id="UP000199771">
    <property type="component" value="Unassembled WGS sequence"/>
</dbReference>
<sequence>MTASMIRIVARSFPRVTLCGALMCLGGTAHALGIGEPEVRSRLGQPLFVRAPLQLAEGERIEDIALRLPRDAYAPMGLPIPPEALLSATVQARMEDGMPWLIVSSPVRIHEPIIVLVVEARIDGTRLLRELTLLIEPPATTDGPAAASHQEPAIAASVPAAPAASGESPTSTSGTGPVSTDDGTQYGPTVAGETLRSIAERVGPQPRFGIRRVMAALRLANPDLIDDIHQPLPPGRMLKVPTAQEMLRLSAAQIDAAVGPRRNSAVQSEPPQRVMEPAAPAAAISTTHAPEALAATHPAPPAVERIATPYGRLRLSTNLSELSLGRLSAGSAGPVPGTPPSIEIPSSPAPTALEQAPATVAIPAPDVSGQASTPESATQPAAAHAASRDDGQRHGSGIWWLLAVAAGVALALWRWLSAAGTKPAPRAPATRAAMTASAGESSLPQQPEPPLRGGELDSRDTTPIAALRQRADRVRGEVADAAVQRRITLVHAYLDAGDLASAEQLLDEIEEGRQTPRAASNG</sequence>
<dbReference type="InterPro" id="IPR057840">
    <property type="entry name" value="FimV_N"/>
</dbReference>
<dbReference type="AlphaFoldDB" id="A0A1I2HNQ8"/>
<feature type="region of interest" description="Disordered" evidence="1">
    <location>
        <begin position="142"/>
        <end position="189"/>
    </location>
</feature>
<feature type="region of interest" description="Disordered" evidence="1">
    <location>
        <begin position="364"/>
        <end position="390"/>
    </location>
</feature>
<dbReference type="STRING" id="1076937.SAMN04488120_10241"/>
<feature type="compositionally biased region" description="Polar residues" evidence="1">
    <location>
        <begin position="369"/>
        <end position="379"/>
    </location>
</feature>
<evidence type="ECO:0000313" key="4">
    <source>
        <dbReference type="EMBL" id="SFF30457.1"/>
    </source>
</evidence>
<evidence type="ECO:0000313" key="5">
    <source>
        <dbReference type="Proteomes" id="UP000199771"/>
    </source>
</evidence>
<evidence type="ECO:0000259" key="3">
    <source>
        <dbReference type="Pfam" id="PF25800"/>
    </source>
</evidence>
<evidence type="ECO:0000256" key="1">
    <source>
        <dbReference type="SAM" id="MobiDB-lite"/>
    </source>
</evidence>
<accession>A0A1I2HNQ8</accession>